<gene>
    <name evidence="3" type="ORF">WJX84_008497</name>
</gene>
<accession>A0AAW1RZY7</accession>
<protein>
    <submittedName>
        <fullName evidence="3">Uncharacterized protein</fullName>
    </submittedName>
</protein>
<feature type="coiled-coil region" evidence="1">
    <location>
        <begin position="171"/>
        <end position="205"/>
    </location>
</feature>
<proteinExistence type="predicted"/>
<dbReference type="Proteomes" id="UP001485043">
    <property type="component" value="Unassembled WGS sequence"/>
</dbReference>
<sequence>MQQAGSPFAQLRHKVMDLLKTLLDFAAQIADGTPPFWHLIDDMLTRRHQDPDIGPSIAGLLASHMPTEFSGSAGWHGNDPVRLGDCLFNDSIEGISRGRLIARIIRHGSALPAAYAVAVRQTKLVDHLGALINKRDVCLSGIHQAKILVDAVLKPGNPASSHQSPAWKHLKSMSEERKAELEALKQEALDRIKEKKQALVRERRMMSLRAQLGGAGRSSRPAPPTRSNACKVGMPQVRCLGSARTISVHATKKAS</sequence>
<reference evidence="3 4" key="1">
    <citation type="journal article" date="2024" name="Nat. Commun.">
        <title>Phylogenomics reveals the evolutionary origins of lichenization in chlorophyte algae.</title>
        <authorList>
            <person name="Puginier C."/>
            <person name="Libourel C."/>
            <person name="Otte J."/>
            <person name="Skaloud P."/>
            <person name="Haon M."/>
            <person name="Grisel S."/>
            <person name="Petersen M."/>
            <person name="Berrin J.G."/>
            <person name="Delaux P.M."/>
            <person name="Dal Grande F."/>
            <person name="Keller J."/>
        </authorList>
    </citation>
    <scope>NUCLEOTIDE SEQUENCE [LARGE SCALE GENOMIC DNA]</scope>
    <source>
        <strain evidence="3 4">SAG 2523</strain>
    </source>
</reference>
<feature type="region of interest" description="Disordered" evidence="2">
    <location>
        <begin position="211"/>
        <end position="230"/>
    </location>
</feature>
<evidence type="ECO:0000256" key="2">
    <source>
        <dbReference type="SAM" id="MobiDB-lite"/>
    </source>
</evidence>
<name>A0AAW1RZY7_9CHLO</name>
<evidence type="ECO:0000313" key="3">
    <source>
        <dbReference type="EMBL" id="KAK9839367.1"/>
    </source>
</evidence>
<organism evidence="3 4">
    <name type="scientific">Apatococcus fuscideae</name>
    <dbReference type="NCBI Taxonomy" id="2026836"/>
    <lineage>
        <taxon>Eukaryota</taxon>
        <taxon>Viridiplantae</taxon>
        <taxon>Chlorophyta</taxon>
        <taxon>core chlorophytes</taxon>
        <taxon>Trebouxiophyceae</taxon>
        <taxon>Chlorellales</taxon>
        <taxon>Chlorellaceae</taxon>
        <taxon>Apatococcus</taxon>
    </lineage>
</organism>
<dbReference type="AlphaFoldDB" id="A0AAW1RZY7"/>
<evidence type="ECO:0000313" key="4">
    <source>
        <dbReference type="Proteomes" id="UP001485043"/>
    </source>
</evidence>
<keyword evidence="4" id="KW-1185">Reference proteome</keyword>
<comment type="caution">
    <text evidence="3">The sequence shown here is derived from an EMBL/GenBank/DDBJ whole genome shotgun (WGS) entry which is preliminary data.</text>
</comment>
<dbReference type="EMBL" id="JALJOV010001868">
    <property type="protein sequence ID" value="KAK9839367.1"/>
    <property type="molecule type" value="Genomic_DNA"/>
</dbReference>
<evidence type="ECO:0000256" key="1">
    <source>
        <dbReference type="SAM" id="Coils"/>
    </source>
</evidence>
<keyword evidence="1" id="KW-0175">Coiled coil</keyword>